<proteinExistence type="inferred from homology"/>
<dbReference type="InterPro" id="IPR037171">
    <property type="entry name" value="NagB/RpiA_transferase-like"/>
</dbReference>
<dbReference type="Gene3D" id="3.40.50.10420">
    <property type="entry name" value="NagB/RpiA/CoA transferase-like"/>
    <property type="match status" value="1"/>
</dbReference>
<comment type="caution">
    <text evidence="5">The sequence shown here is derived from an EMBL/GenBank/DDBJ whole genome shotgun (WGS) entry which is preliminary data.</text>
</comment>
<accession>A0ABT6CCB6</accession>
<name>A0ABT6CCB6_9MICO</name>
<evidence type="ECO:0000313" key="5">
    <source>
        <dbReference type="EMBL" id="MDF8264911.1"/>
    </source>
</evidence>
<comment type="cofactor">
    <cofactor evidence="4">
        <name>Mg(2+)</name>
        <dbReference type="ChEBI" id="CHEBI:18420"/>
    </cofactor>
</comment>
<dbReference type="InterPro" id="IPR024185">
    <property type="entry name" value="FTHF_cligase-like_sf"/>
</dbReference>
<evidence type="ECO:0000256" key="1">
    <source>
        <dbReference type="ARBA" id="ARBA00010638"/>
    </source>
</evidence>
<dbReference type="PANTHER" id="PTHR23407:SF1">
    <property type="entry name" value="5-FORMYLTETRAHYDROFOLATE CYCLO-LIGASE"/>
    <property type="match status" value="1"/>
</dbReference>
<keyword evidence="2 4" id="KW-0547">Nucleotide-binding</keyword>
<organism evidence="5 6">
    <name type="scientific">Luteipulveratus flavus</name>
    <dbReference type="NCBI Taxonomy" id="3031728"/>
    <lineage>
        <taxon>Bacteria</taxon>
        <taxon>Bacillati</taxon>
        <taxon>Actinomycetota</taxon>
        <taxon>Actinomycetes</taxon>
        <taxon>Micrococcales</taxon>
        <taxon>Dermacoccaceae</taxon>
        <taxon>Luteipulveratus</taxon>
    </lineage>
</organism>
<dbReference type="Pfam" id="PF01812">
    <property type="entry name" value="5-FTHF_cyc-lig"/>
    <property type="match status" value="1"/>
</dbReference>
<keyword evidence="4" id="KW-0479">Metal-binding</keyword>
<dbReference type="SUPFAM" id="SSF100950">
    <property type="entry name" value="NagB/RpiA/CoA transferase-like"/>
    <property type="match status" value="1"/>
</dbReference>
<dbReference type="PIRSF" id="PIRSF006806">
    <property type="entry name" value="FTHF_cligase"/>
    <property type="match status" value="1"/>
</dbReference>
<evidence type="ECO:0000256" key="4">
    <source>
        <dbReference type="RuleBase" id="RU361279"/>
    </source>
</evidence>
<evidence type="ECO:0000256" key="2">
    <source>
        <dbReference type="ARBA" id="ARBA00022741"/>
    </source>
</evidence>
<dbReference type="GO" id="GO:0030272">
    <property type="term" value="F:5-formyltetrahydrofolate cyclo-ligase activity"/>
    <property type="evidence" value="ECO:0007669"/>
    <property type="project" value="UniProtKB-EC"/>
</dbReference>
<dbReference type="EC" id="6.3.3.2" evidence="4"/>
<evidence type="ECO:0000313" key="6">
    <source>
        <dbReference type="Proteomes" id="UP001528912"/>
    </source>
</evidence>
<keyword evidence="6" id="KW-1185">Reference proteome</keyword>
<dbReference type="Proteomes" id="UP001528912">
    <property type="component" value="Unassembled WGS sequence"/>
</dbReference>
<dbReference type="InterPro" id="IPR002698">
    <property type="entry name" value="FTHF_cligase"/>
</dbReference>
<dbReference type="NCBIfam" id="TIGR02727">
    <property type="entry name" value="MTHFS_bact"/>
    <property type="match status" value="1"/>
</dbReference>
<dbReference type="EMBL" id="JAROAV010000029">
    <property type="protein sequence ID" value="MDF8264911.1"/>
    <property type="molecule type" value="Genomic_DNA"/>
</dbReference>
<comment type="similarity">
    <text evidence="1 4">Belongs to the 5-formyltetrahydrofolate cyclo-ligase family.</text>
</comment>
<gene>
    <name evidence="5" type="ORF">P4R38_11710</name>
</gene>
<dbReference type="RefSeq" id="WP_277192298.1">
    <property type="nucleotide sequence ID" value="NZ_JAROAV010000029.1"/>
</dbReference>
<evidence type="ECO:0000256" key="3">
    <source>
        <dbReference type="ARBA" id="ARBA00022840"/>
    </source>
</evidence>
<sequence>MWRTLPDDKAAARRVVRAQRRARREAQPPSDRAADAERLAEALLSRVNAPATVAAYVSLATEPPTEALLEALAADGHRVVVPVLLPDQDLDWRPLEDEGARLGVTAVGSADLVIVPALAIARDGLRLGQGGGSYDRALTRRRPDARVIACVYDDELAERVPADPHDQPVDAVVTPGHGVIELTGS</sequence>
<protein>
    <recommendedName>
        <fullName evidence="4">5-formyltetrahydrofolate cyclo-ligase</fullName>
        <ecNumber evidence="4">6.3.3.2</ecNumber>
    </recommendedName>
</protein>
<comment type="catalytic activity">
    <reaction evidence="4">
        <text>(6S)-5-formyl-5,6,7,8-tetrahydrofolate + ATP = (6R)-5,10-methenyltetrahydrofolate + ADP + phosphate</text>
        <dbReference type="Rhea" id="RHEA:10488"/>
        <dbReference type="ChEBI" id="CHEBI:30616"/>
        <dbReference type="ChEBI" id="CHEBI:43474"/>
        <dbReference type="ChEBI" id="CHEBI:57455"/>
        <dbReference type="ChEBI" id="CHEBI:57457"/>
        <dbReference type="ChEBI" id="CHEBI:456216"/>
        <dbReference type="EC" id="6.3.3.2"/>
    </reaction>
</comment>
<keyword evidence="3 4" id="KW-0067">ATP-binding</keyword>
<dbReference type="PANTHER" id="PTHR23407">
    <property type="entry name" value="ATPASE INHIBITOR/5-FORMYLTETRAHYDROFOLATE CYCLO-LIGASE"/>
    <property type="match status" value="1"/>
</dbReference>
<keyword evidence="5" id="KW-0436">Ligase</keyword>
<keyword evidence="4" id="KW-0460">Magnesium</keyword>
<reference evidence="5 6" key="1">
    <citation type="submission" date="2023-03" db="EMBL/GenBank/DDBJ databases">
        <title>YIM 133296 draft genome.</title>
        <authorList>
            <person name="Xiong L."/>
        </authorList>
    </citation>
    <scope>NUCLEOTIDE SEQUENCE [LARGE SCALE GENOMIC DNA]</scope>
    <source>
        <strain evidence="5 6">YIM 133296</strain>
    </source>
</reference>